<dbReference type="EMBL" id="CAJFDH010000002">
    <property type="protein sequence ID" value="CAD5212797.1"/>
    <property type="molecule type" value="Genomic_DNA"/>
</dbReference>
<feature type="region of interest" description="Disordered" evidence="1">
    <location>
        <begin position="149"/>
        <end position="174"/>
    </location>
</feature>
<dbReference type="Proteomes" id="UP000614601">
    <property type="component" value="Unassembled WGS sequence"/>
</dbReference>
<evidence type="ECO:0000256" key="1">
    <source>
        <dbReference type="SAM" id="MobiDB-lite"/>
    </source>
</evidence>
<organism evidence="2 3">
    <name type="scientific">Bursaphelenchus okinawaensis</name>
    <dbReference type="NCBI Taxonomy" id="465554"/>
    <lineage>
        <taxon>Eukaryota</taxon>
        <taxon>Metazoa</taxon>
        <taxon>Ecdysozoa</taxon>
        <taxon>Nematoda</taxon>
        <taxon>Chromadorea</taxon>
        <taxon>Rhabditida</taxon>
        <taxon>Tylenchina</taxon>
        <taxon>Tylenchomorpha</taxon>
        <taxon>Aphelenchoidea</taxon>
        <taxon>Aphelenchoididae</taxon>
        <taxon>Bursaphelenchus</taxon>
    </lineage>
</organism>
<dbReference type="AlphaFoldDB" id="A0A811KBQ6"/>
<reference evidence="2" key="1">
    <citation type="submission" date="2020-09" db="EMBL/GenBank/DDBJ databases">
        <authorList>
            <person name="Kikuchi T."/>
        </authorList>
    </citation>
    <scope>NUCLEOTIDE SEQUENCE</scope>
    <source>
        <strain evidence="2">SH1</strain>
    </source>
</reference>
<proteinExistence type="predicted"/>
<protein>
    <submittedName>
        <fullName evidence="2">Uncharacterized protein</fullName>
    </submittedName>
</protein>
<comment type="caution">
    <text evidence="2">The sequence shown here is derived from an EMBL/GenBank/DDBJ whole genome shotgun (WGS) entry which is preliminary data.</text>
</comment>
<accession>A0A811KBQ6</accession>
<dbReference type="Proteomes" id="UP000783686">
    <property type="component" value="Unassembled WGS sequence"/>
</dbReference>
<evidence type="ECO:0000313" key="3">
    <source>
        <dbReference type="Proteomes" id="UP000614601"/>
    </source>
</evidence>
<dbReference type="EMBL" id="CAJFCW020000002">
    <property type="protein sequence ID" value="CAG9097617.1"/>
    <property type="molecule type" value="Genomic_DNA"/>
</dbReference>
<sequence length="229" mass="26630">MAVIKENNVLNLIERLCVMEAELELGSPLAENLHQIDFSAINQQPEVVEQEEDEEIDVTGISDEENAVDVQVYNDIEIEEDKKIVDVDKFNNVIIVDKDPNVIDFDNVNISDLILEGSDQELAQQELIEFLEEDKNEGYQMSLRYSQDKIDTVNENDGNSEEERFSNESSASESDDDFVDWKRLQNLVSRQKRVLRKVKNPVFMKKKNIALRKERYRMLQMALEKLEDK</sequence>
<evidence type="ECO:0000313" key="2">
    <source>
        <dbReference type="EMBL" id="CAD5212797.1"/>
    </source>
</evidence>
<gene>
    <name evidence="2" type="ORF">BOKJ2_LOCUS4598</name>
</gene>
<name>A0A811KBQ6_9BILA</name>
<keyword evidence="3" id="KW-1185">Reference proteome</keyword>